<evidence type="ECO:0000313" key="2">
    <source>
        <dbReference type="Proteomes" id="UP000198951"/>
    </source>
</evidence>
<reference evidence="2" key="1">
    <citation type="submission" date="2016-10" db="EMBL/GenBank/DDBJ databases">
        <authorList>
            <person name="Varghese N."/>
            <person name="Submissions S."/>
        </authorList>
    </citation>
    <scope>NUCLEOTIDE SEQUENCE [LARGE SCALE GENOMIC DNA]</scope>
    <source>
        <strain evidence="2">DSM 22376</strain>
    </source>
</reference>
<evidence type="ECO:0000313" key="1">
    <source>
        <dbReference type="EMBL" id="SEA93518.1"/>
    </source>
</evidence>
<accession>A0A1H4F9N8</accession>
<keyword evidence="2" id="KW-1185">Reference proteome</keyword>
<protein>
    <submittedName>
        <fullName evidence="1">Uncharacterized protein</fullName>
    </submittedName>
</protein>
<name>A0A1H4F9N8_9FLAO</name>
<gene>
    <name evidence="1" type="ORF">SAMN05443667_11279</name>
</gene>
<dbReference type="AlphaFoldDB" id="A0A1H4F9N8"/>
<organism evidence="1 2">
    <name type="scientific">Flavobacterium gillisiae</name>
    <dbReference type="NCBI Taxonomy" id="150146"/>
    <lineage>
        <taxon>Bacteria</taxon>
        <taxon>Pseudomonadati</taxon>
        <taxon>Bacteroidota</taxon>
        <taxon>Flavobacteriia</taxon>
        <taxon>Flavobacteriales</taxon>
        <taxon>Flavobacteriaceae</taxon>
        <taxon>Flavobacterium</taxon>
    </lineage>
</organism>
<dbReference type="EMBL" id="FNRD01000012">
    <property type="protein sequence ID" value="SEA93518.1"/>
    <property type="molecule type" value="Genomic_DNA"/>
</dbReference>
<proteinExistence type="predicted"/>
<dbReference type="Proteomes" id="UP000198951">
    <property type="component" value="Unassembled WGS sequence"/>
</dbReference>
<dbReference type="STRING" id="150146.SAMN05443667_11279"/>
<sequence length="77" mass="9231">MVEEEHRIPVNPRKLARNSDKRNQVYRANLAQGKADFRHREKPKKTHFTSDIKKRVIALLKDDFNREQIIGYCRLKN</sequence>